<comment type="caution">
    <text evidence="1">The sequence shown here is derived from an EMBL/GenBank/DDBJ whole genome shotgun (WGS) entry which is preliminary data.</text>
</comment>
<evidence type="ECO:0000313" key="1">
    <source>
        <dbReference type="EMBL" id="KDN80440.1"/>
    </source>
</evidence>
<name>A0A066YR82_9ACTN</name>
<sequence length="78" mass="8273">MRAPRTRSVWRPQQAVEVAAAEAGVLRGGGRRRRRPRGSRAKATELAADTERLLAEATAAGVDPSVAVAKGAWPRPAC</sequence>
<proteinExistence type="predicted"/>
<reference evidence="1 2" key="1">
    <citation type="submission" date="2014-05" db="EMBL/GenBank/DDBJ databases">
        <title>Draft Genome Sequence of Kitasatospora cheerisanensis KCTC 2395.</title>
        <authorList>
            <person name="Nam D.H."/>
        </authorList>
    </citation>
    <scope>NUCLEOTIDE SEQUENCE [LARGE SCALE GENOMIC DNA]</scope>
    <source>
        <strain evidence="1 2">KCTC 2395</strain>
    </source>
</reference>
<protein>
    <submittedName>
        <fullName evidence="1">Uncharacterized protein</fullName>
    </submittedName>
</protein>
<evidence type="ECO:0000313" key="2">
    <source>
        <dbReference type="Proteomes" id="UP000027178"/>
    </source>
</evidence>
<keyword evidence="2" id="KW-1185">Reference proteome</keyword>
<gene>
    <name evidence="1" type="ORF">KCH_78020</name>
</gene>
<dbReference type="Proteomes" id="UP000027178">
    <property type="component" value="Unassembled WGS sequence"/>
</dbReference>
<dbReference type="HOGENOM" id="CLU_2617317_0_0_11"/>
<organism evidence="1 2">
    <name type="scientific">Kitasatospora cheerisanensis KCTC 2395</name>
    <dbReference type="NCBI Taxonomy" id="1348663"/>
    <lineage>
        <taxon>Bacteria</taxon>
        <taxon>Bacillati</taxon>
        <taxon>Actinomycetota</taxon>
        <taxon>Actinomycetes</taxon>
        <taxon>Kitasatosporales</taxon>
        <taxon>Streptomycetaceae</taxon>
        <taxon>Kitasatospora</taxon>
    </lineage>
</organism>
<dbReference type="EMBL" id="JNBY01000177">
    <property type="protein sequence ID" value="KDN80440.1"/>
    <property type="molecule type" value="Genomic_DNA"/>
</dbReference>
<accession>A0A066YR82</accession>
<dbReference type="AlphaFoldDB" id="A0A066YR82"/>